<dbReference type="AlphaFoldDB" id="A0A553IFV2"/>
<keyword evidence="2" id="KW-1185">Reference proteome</keyword>
<reference evidence="2" key="1">
    <citation type="submission" date="2019-06" db="EMBL/GenBank/DDBJ databases">
        <title>Draft genome sequence of the griseofulvin-producing fungus Xylaria cubensis strain G536.</title>
        <authorList>
            <person name="Mead M.E."/>
            <person name="Raja H.A."/>
            <person name="Steenwyk J.L."/>
            <person name="Knowles S.L."/>
            <person name="Oberlies N.H."/>
            <person name="Rokas A."/>
        </authorList>
    </citation>
    <scope>NUCLEOTIDE SEQUENCE [LARGE SCALE GENOMIC DNA]</scope>
    <source>
        <strain evidence="2">G536</strain>
    </source>
</reference>
<organism evidence="1 2">
    <name type="scientific">Xylaria flabelliformis</name>
    <dbReference type="NCBI Taxonomy" id="2512241"/>
    <lineage>
        <taxon>Eukaryota</taxon>
        <taxon>Fungi</taxon>
        <taxon>Dikarya</taxon>
        <taxon>Ascomycota</taxon>
        <taxon>Pezizomycotina</taxon>
        <taxon>Sordariomycetes</taxon>
        <taxon>Xylariomycetidae</taxon>
        <taxon>Xylariales</taxon>
        <taxon>Xylariaceae</taxon>
        <taxon>Xylaria</taxon>
    </lineage>
</organism>
<dbReference type="InterPro" id="IPR025213">
    <property type="entry name" value="Sim4_Fta2"/>
</dbReference>
<protein>
    <submittedName>
        <fullName evidence="1">Uncharacterized protein</fullName>
    </submittedName>
</protein>
<dbReference type="EMBL" id="VFLP01000001">
    <property type="protein sequence ID" value="TRX99075.1"/>
    <property type="molecule type" value="Genomic_DNA"/>
</dbReference>
<dbReference type="Pfam" id="PF13095">
    <property type="entry name" value="FTA2"/>
    <property type="match status" value="1"/>
</dbReference>
<dbReference type="OrthoDB" id="3432781at2759"/>
<name>A0A553IFV2_9PEZI</name>
<dbReference type="Proteomes" id="UP000319160">
    <property type="component" value="Unassembled WGS sequence"/>
</dbReference>
<evidence type="ECO:0000313" key="1">
    <source>
        <dbReference type="EMBL" id="TRX99075.1"/>
    </source>
</evidence>
<proteinExistence type="predicted"/>
<accession>A0A553IFV2</accession>
<dbReference type="STRING" id="2512241.A0A553IFV2"/>
<evidence type="ECO:0000313" key="2">
    <source>
        <dbReference type="Proteomes" id="UP000319160"/>
    </source>
</evidence>
<gene>
    <name evidence="1" type="ORF">FHL15_000417</name>
</gene>
<sequence>MLDAIPHVDGPKLPPFRGSIENVEFLKVLSSDQSDLSTGDSTGDIPHSRVFQFSFFSIDDLRPWVPGGEDMMPDDLVRYQMDPFYSECRALGLLVEKKKDDTLAVRCHGYAFLSEAIENKIREIFGFDDWNRQPEDEGTPLRAIIKDYIRFNTVCGRKRLSTMRSNLEQLNKMGIFNMDIREDNYRGGRLFDFSIALTPPHLWLWSRLRSRQQIFKDCRADLVAFDWMAKRLEEPLSSTQAKTRIEWLKRLRQRR</sequence>
<comment type="caution">
    <text evidence="1">The sequence shown here is derived from an EMBL/GenBank/DDBJ whole genome shotgun (WGS) entry which is preliminary data.</text>
</comment>